<evidence type="ECO:0000256" key="2">
    <source>
        <dbReference type="ARBA" id="ARBA00022989"/>
    </source>
</evidence>
<feature type="transmembrane region" description="Helical" evidence="4">
    <location>
        <begin position="199"/>
        <end position="224"/>
    </location>
</feature>
<feature type="transmembrane region" description="Helical" evidence="4">
    <location>
        <begin position="39"/>
        <end position="61"/>
    </location>
</feature>
<feature type="domain" description="Major facilitator superfamily (MFS) profile" evidence="5">
    <location>
        <begin position="7"/>
        <end position="380"/>
    </location>
</feature>
<dbReference type="InterPro" id="IPR036259">
    <property type="entry name" value="MFS_trans_sf"/>
</dbReference>
<feature type="transmembrane region" description="Helical" evidence="4">
    <location>
        <begin position="289"/>
        <end position="313"/>
    </location>
</feature>
<dbReference type="InterPro" id="IPR011701">
    <property type="entry name" value="MFS"/>
</dbReference>
<dbReference type="PANTHER" id="PTHR23521">
    <property type="entry name" value="TRANSPORTER MFS SUPERFAMILY"/>
    <property type="match status" value="1"/>
</dbReference>
<evidence type="ECO:0000259" key="5">
    <source>
        <dbReference type="PROSITE" id="PS50850"/>
    </source>
</evidence>
<reference evidence="6 7" key="1">
    <citation type="submission" date="2013-11" db="EMBL/GenBank/DDBJ databases">
        <title>Genomic analysis of Pelistega sp. HM-7.</title>
        <authorList>
            <person name="Kumbhare S.V."/>
            <person name="Shetty S.A."/>
            <person name="Sharma O."/>
            <person name="Dhotre D.P."/>
        </authorList>
    </citation>
    <scope>NUCLEOTIDE SEQUENCE [LARGE SCALE GENOMIC DNA]</scope>
    <source>
        <strain evidence="6 7">HM-7</strain>
    </source>
</reference>
<keyword evidence="7" id="KW-1185">Reference proteome</keyword>
<dbReference type="InterPro" id="IPR047200">
    <property type="entry name" value="MFS_YcaD-like"/>
</dbReference>
<evidence type="ECO:0000256" key="4">
    <source>
        <dbReference type="SAM" id="Phobius"/>
    </source>
</evidence>
<evidence type="ECO:0000313" key="6">
    <source>
        <dbReference type="EMBL" id="ETD72740.1"/>
    </source>
</evidence>
<evidence type="ECO:0000313" key="7">
    <source>
        <dbReference type="Proteomes" id="UP000018766"/>
    </source>
</evidence>
<evidence type="ECO:0000256" key="3">
    <source>
        <dbReference type="ARBA" id="ARBA00023136"/>
    </source>
</evidence>
<name>V8G8J6_9BURK</name>
<dbReference type="EMBL" id="AYSV01000021">
    <property type="protein sequence ID" value="ETD72740.1"/>
    <property type="molecule type" value="Genomic_DNA"/>
</dbReference>
<keyword evidence="1 4" id="KW-0812">Transmembrane</keyword>
<evidence type="ECO:0000256" key="1">
    <source>
        <dbReference type="ARBA" id="ARBA00022692"/>
    </source>
</evidence>
<keyword evidence="3 4" id="KW-0472">Membrane</keyword>
<gene>
    <name evidence="6" type="ORF">V757_02330</name>
</gene>
<dbReference type="PANTHER" id="PTHR23521:SF3">
    <property type="entry name" value="MFS TRANSPORTER"/>
    <property type="match status" value="1"/>
</dbReference>
<dbReference type="OrthoDB" id="9810614at2"/>
<dbReference type="GO" id="GO:0022857">
    <property type="term" value="F:transmembrane transporter activity"/>
    <property type="evidence" value="ECO:0007669"/>
    <property type="project" value="InterPro"/>
</dbReference>
<protein>
    <submittedName>
        <fullName evidence="6">MFS transporter</fullName>
    </submittedName>
</protein>
<keyword evidence="2 4" id="KW-1133">Transmembrane helix</keyword>
<dbReference type="PATRIC" id="fig|1414851.3.peg.478"/>
<sequence>MIKILSSFGSLYFAIFLLSSGTGLYNTYMSLRLTQDGISQSWVGLLIAAYYFGLVLGVRFGHKLIGNVGHIRAYVASAAVVVVMVLAQSLIPVKEVWLLLRVVVGIAMVTQYMVLESWLSDQSDVHNRGVVFSFYMIMSSLGIVVGQMSIRFFPELEISVLNAVAISSSLCLIPMALTKRASPQLQSQAPLNMRMYIRMVPVPLVVLFLGGCITSAFYSLAAVYANKNGLTANQSALFLSVSVTAGLLAQWPMGYLSDRFNRLRMLRVSSFGLALASSPLLLLDSPSLGMMLVIIACMGCLQFTFYPLSVALANEHVSQAMRVGLSGALLLAFSIGATLGPIVAGRLMDYGGANMYIVYVMGCAIVMGLFVSKSHANYHPNIENAQYVPMAVDVSPAPVVHELDPRIDVEKDISTDAQVMEQVKDLVLNTEHPVSPIIPNLLVDEQDFEWTNHRKSSDNSTSN</sequence>
<dbReference type="InterPro" id="IPR020846">
    <property type="entry name" value="MFS_dom"/>
</dbReference>
<dbReference type="SUPFAM" id="SSF103473">
    <property type="entry name" value="MFS general substrate transporter"/>
    <property type="match status" value="1"/>
</dbReference>
<accession>V8G8J6</accession>
<feature type="transmembrane region" description="Helical" evidence="4">
    <location>
        <begin position="325"/>
        <end position="347"/>
    </location>
</feature>
<comment type="caution">
    <text evidence="6">The sequence shown here is derived from an EMBL/GenBank/DDBJ whole genome shotgun (WGS) entry which is preliminary data.</text>
</comment>
<feature type="transmembrane region" description="Helical" evidence="4">
    <location>
        <begin position="73"/>
        <end position="91"/>
    </location>
</feature>
<dbReference type="Proteomes" id="UP000018766">
    <property type="component" value="Unassembled WGS sequence"/>
</dbReference>
<feature type="transmembrane region" description="Helical" evidence="4">
    <location>
        <begin position="159"/>
        <end position="178"/>
    </location>
</feature>
<feature type="transmembrane region" description="Helical" evidence="4">
    <location>
        <begin position="97"/>
        <end position="119"/>
    </location>
</feature>
<feature type="transmembrane region" description="Helical" evidence="4">
    <location>
        <begin position="131"/>
        <end position="153"/>
    </location>
</feature>
<dbReference type="Gene3D" id="1.20.1250.20">
    <property type="entry name" value="MFS general substrate transporter like domains"/>
    <property type="match status" value="2"/>
</dbReference>
<dbReference type="PROSITE" id="PS50850">
    <property type="entry name" value="MFS"/>
    <property type="match status" value="1"/>
</dbReference>
<feature type="transmembrane region" description="Helical" evidence="4">
    <location>
        <begin position="236"/>
        <end position="253"/>
    </location>
</feature>
<dbReference type="Pfam" id="PF07690">
    <property type="entry name" value="MFS_1"/>
    <property type="match status" value="1"/>
</dbReference>
<feature type="transmembrane region" description="Helical" evidence="4">
    <location>
        <begin position="353"/>
        <end position="371"/>
    </location>
</feature>
<dbReference type="CDD" id="cd17477">
    <property type="entry name" value="MFS_YcaD_like"/>
    <property type="match status" value="1"/>
</dbReference>
<organism evidence="6 7">
    <name type="scientific">Pelistega indica</name>
    <dbReference type="NCBI Taxonomy" id="1414851"/>
    <lineage>
        <taxon>Bacteria</taxon>
        <taxon>Pseudomonadati</taxon>
        <taxon>Pseudomonadota</taxon>
        <taxon>Betaproteobacteria</taxon>
        <taxon>Burkholderiales</taxon>
        <taxon>Alcaligenaceae</taxon>
        <taxon>Pelistega</taxon>
    </lineage>
</organism>
<feature type="transmembrane region" description="Helical" evidence="4">
    <location>
        <begin position="265"/>
        <end position="283"/>
    </location>
</feature>
<dbReference type="GO" id="GO:0005886">
    <property type="term" value="C:plasma membrane"/>
    <property type="evidence" value="ECO:0007669"/>
    <property type="project" value="TreeGrafter"/>
</dbReference>
<dbReference type="RefSeq" id="WP_023949486.1">
    <property type="nucleotide sequence ID" value="NZ_AYSV01000021.1"/>
</dbReference>
<proteinExistence type="predicted"/>
<dbReference type="AlphaFoldDB" id="V8G8J6"/>